<keyword evidence="2" id="KW-1185">Reference proteome</keyword>
<sequence>MHLATLIVIIITISSIVFAIPIPPHTSDEFSSDYKKHGEAPASGSKKVPASPIR</sequence>
<dbReference type="EMBL" id="CAJVPM010006284">
    <property type="protein sequence ID" value="CAG8533395.1"/>
    <property type="molecule type" value="Genomic_DNA"/>
</dbReference>
<reference evidence="1" key="1">
    <citation type="submission" date="2021-06" db="EMBL/GenBank/DDBJ databases">
        <authorList>
            <person name="Kallberg Y."/>
            <person name="Tangrot J."/>
            <person name="Rosling A."/>
        </authorList>
    </citation>
    <scope>NUCLEOTIDE SEQUENCE</scope>
    <source>
        <strain evidence="1">AU212A</strain>
    </source>
</reference>
<name>A0ACA9LIM9_9GLOM</name>
<gene>
    <name evidence="1" type="ORF">SCALOS_LOCUS4548</name>
</gene>
<protein>
    <submittedName>
        <fullName evidence="1">535_t:CDS:1</fullName>
    </submittedName>
</protein>
<comment type="caution">
    <text evidence="1">The sequence shown here is derived from an EMBL/GenBank/DDBJ whole genome shotgun (WGS) entry which is preliminary data.</text>
</comment>
<proteinExistence type="predicted"/>
<accession>A0ACA9LIM9</accession>
<feature type="non-terminal residue" evidence="1">
    <location>
        <position position="54"/>
    </location>
</feature>
<dbReference type="Proteomes" id="UP000789860">
    <property type="component" value="Unassembled WGS sequence"/>
</dbReference>
<evidence type="ECO:0000313" key="2">
    <source>
        <dbReference type="Proteomes" id="UP000789860"/>
    </source>
</evidence>
<evidence type="ECO:0000313" key="1">
    <source>
        <dbReference type="EMBL" id="CAG8533395.1"/>
    </source>
</evidence>
<organism evidence="1 2">
    <name type="scientific">Scutellospora calospora</name>
    <dbReference type="NCBI Taxonomy" id="85575"/>
    <lineage>
        <taxon>Eukaryota</taxon>
        <taxon>Fungi</taxon>
        <taxon>Fungi incertae sedis</taxon>
        <taxon>Mucoromycota</taxon>
        <taxon>Glomeromycotina</taxon>
        <taxon>Glomeromycetes</taxon>
        <taxon>Diversisporales</taxon>
        <taxon>Gigasporaceae</taxon>
        <taxon>Scutellospora</taxon>
    </lineage>
</organism>